<keyword evidence="3" id="KW-1185">Reference proteome</keyword>
<reference evidence="2" key="2">
    <citation type="submission" date="2018-02" db="UniProtKB">
        <authorList>
            <consortium name="EnsemblPlants"/>
        </authorList>
    </citation>
    <scope>IDENTIFICATION</scope>
    <source>
        <strain evidence="2">Williams 82</strain>
    </source>
</reference>
<dbReference type="InParanoid" id="K7L410"/>
<dbReference type="Proteomes" id="UP000008827">
    <property type="component" value="Chromosome 7"/>
</dbReference>
<dbReference type="EnsemblPlants" id="KRH51221">
    <property type="protein sequence ID" value="KRH51221"/>
    <property type="gene ID" value="GLYMA_07G269300"/>
</dbReference>
<accession>K7L410</accession>
<dbReference type="PaxDb" id="3847-GLYMA07G39943.1"/>
<sequence length="69" mass="7803">MASAICEEFFEHMPGLRNAAPKNLNACQLLCLKPTLAFLLDKRIMPLSIQFLSLLYLPLFLSRPLAIKN</sequence>
<protein>
    <submittedName>
        <fullName evidence="1 2">Uncharacterized protein</fullName>
    </submittedName>
</protein>
<evidence type="ECO:0000313" key="3">
    <source>
        <dbReference type="Proteomes" id="UP000008827"/>
    </source>
</evidence>
<proteinExistence type="predicted"/>
<evidence type="ECO:0000313" key="2">
    <source>
        <dbReference type="EnsemblPlants" id="KRH51221"/>
    </source>
</evidence>
<organism evidence="2">
    <name type="scientific">Glycine max</name>
    <name type="common">Soybean</name>
    <name type="synonym">Glycine hispida</name>
    <dbReference type="NCBI Taxonomy" id="3847"/>
    <lineage>
        <taxon>Eukaryota</taxon>
        <taxon>Viridiplantae</taxon>
        <taxon>Streptophyta</taxon>
        <taxon>Embryophyta</taxon>
        <taxon>Tracheophyta</taxon>
        <taxon>Spermatophyta</taxon>
        <taxon>Magnoliopsida</taxon>
        <taxon>eudicotyledons</taxon>
        <taxon>Gunneridae</taxon>
        <taxon>Pentapetalae</taxon>
        <taxon>rosids</taxon>
        <taxon>fabids</taxon>
        <taxon>Fabales</taxon>
        <taxon>Fabaceae</taxon>
        <taxon>Papilionoideae</taxon>
        <taxon>50 kb inversion clade</taxon>
        <taxon>NPAAA clade</taxon>
        <taxon>indigoferoid/millettioid clade</taxon>
        <taxon>Phaseoleae</taxon>
        <taxon>Glycine</taxon>
        <taxon>Glycine subgen. Soja</taxon>
    </lineage>
</organism>
<dbReference type="HOGENOM" id="CLU_2780925_0_0_1"/>
<reference evidence="1 2" key="1">
    <citation type="journal article" date="2010" name="Nature">
        <title>Genome sequence of the palaeopolyploid soybean.</title>
        <authorList>
            <person name="Schmutz J."/>
            <person name="Cannon S.B."/>
            <person name="Schlueter J."/>
            <person name="Ma J."/>
            <person name="Mitros T."/>
            <person name="Nelson W."/>
            <person name="Hyten D.L."/>
            <person name="Song Q."/>
            <person name="Thelen J.J."/>
            <person name="Cheng J."/>
            <person name="Xu D."/>
            <person name="Hellsten U."/>
            <person name="May G.D."/>
            <person name="Yu Y."/>
            <person name="Sakurai T."/>
            <person name="Umezawa T."/>
            <person name="Bhattacharyya M.K."/>
            <person name="Sandhu D."/>
            <person name="Valliyodan B."/>
            <person name="Lindquist E."/>
            <person name="Peto M."/>
            <person name="Grant D."/>
            <person name="Shu S."/>
            <person name="Goodstein D."/>
            <person name="Barry K."/>
            <person name="Futrell-Griggs M."/>
            <person name="Abernathy B."/>
            <person name="Du J."/>
            <person name="Tian Z."/>
            <person name="Zhu L."/>
            <person name="Gill N."/>
            <person name="Joshi T."/>
            <person name="Libault M."/>
            <person name="Sethuraman A."/>
            <person name="Zhang X.-C."/>
            <person name="Shinozaki K."/>
            <person name="Nguyen H.T."/>
            <person name="Wing R.A."/>
            <person name="Cregan P."/>
            <person name="Specht J."/>
            <person name="Grimwood J."/>
            <person name="Rokhsar D."/>
            <person name="Stacey G."/>
            <person name="Shoemaker R.C."/>
            <person name="Jackson S.A."/>
        </authorList>
    </citation>
    <scope>NUCLEOTIDE SEQUENCE [LARGE SCALE GENOMIC DNA]</scope>
    <source>
        <strain evidence="2">cv. Williams 82</strain>
        <tissue evidence="1">Callus</tissue>
    </source>
</reference>
<dbReference type="Gramene" id="KRH51221">
    <property type="protein sequence ID" value="KRH51221"/>
    <property type="gene ID" value="GLYMA_07G269300"/>
</dbReference>
<evidence type="ECO:0000313" key="1">
    <source>
        <dbReference type="EMBL" id="KRH51221.1"/>
    </source>
</evidence>
<dbReference type="AlphaFoldDB" id="K7L410"/>
<name>K7L410_SOYBN</name>
<reference evidence="1" key="3">
    <citation type="submission" date="2018-07" db="EMBL/GenBank/DDBJ databases">
        <title>WGS assembly of Glycine max.</title>
        <authorList>
            <person name="Schmutz J."/>
            <person name="Cannon S."/>
            <person name="Schlueter J."/>
            <person name="Ma J."/>
            <person name="Mitros T."/>
            <person name="Nelson W."/>
            <person name="Hyten D."/>
            <person name="Song Q."/>
            <person name="Thelen J."/>
            <person name="Cheng J."/>
            <person name="Xu D."/>
            <person name="Hellsten U."/>
            <person name="May G."/>
            <person name="Yu Y."/>
            <person name="Sakurai T."/>
            <person name="Umezawa T."/>
            <person name="Bhattacharyya M."/>
            <person name="Sandhu D."/>
            <person name="Valliyodan B."/>
            <person name="Lindquist E."/>
            <person name="Peto M."/>
            <person name="Grant D."/>
            <person name="Shu S."/>
            <person name="Goodstein D."/>
            <person name="Barry K."/>
            <person name="Futrell-Griggs M."/>
            <person name="Abernathy B."/>
            <person name="Du J."/>
            <person name="Tian Z."/>
            <person name="Zhu L."/>
            <person name="Gill N."/>
            <person name="Joshi T."/>
            <person name="Libault M."/>
            <person name="Sethuraman A."/>
            <person name="Zhang X."/>
            <person name="Shinozaki K."/>
            <person name="Nguyen H."/>
            <person name="Wing R."/>
            <person name="Cregan P."/>
            <person name="Specht J."/>
            <person name="Grimwood J."/>
            <person name="Rokhsar D."/>
            <person name="Stacey G."/>
            <person name="Shoemaker R."/>
            <person name="Jackson S."/>
        </authorList>
    </citation>
    <scope>NUCLEOTIDE SEQUENCE</scope>
    <source>
        <tissue evidence="1">Callus</tissue>
    </source>
</reference>
<dbReference type="EMBL" id="CM000840">
    <property type="protein sequence ID" value="KRH51221.1"/>
    <property type="molecule type" value="Genomic_DNA"/>
</dbReference>
<gene>
    <name evidence="1" type="ORF">GLYMA_07G269300</name>
</gene>